<dbReference type="InterPro" id="IPR006063">
    <property type="entry name" value="HisA_bact_arch"/>
</dbReference>
<keyword evidence="8 9" id="KW-0413">Isomerase</keyword>
<dbReference type="InterPro" id="IPR011060">
    <property type="entry name" value="RibuloseP-bd_barrel"/>
</dbReference>
<name>A0ABP7R9C5_9BURK</name>
<comment type="catalytic activity">
    <reaction evidence="1 9 11">
        <text>1-(5-phospho-beta-D-ribosyl)-5-[(5-phospho-beta-D-ribosylamino)methylideneamino]imidazole-4-carboxamide = 5-[(5-phospho-1-deoxy-D-ribulos-1-ylimino)methylamino]-1-(5-phospho-beta-D-ribosyl)imidazole-4-carboxamide</text>
        <dbReference type="Rhea" id="RHEA:15469"/>
        <dbReference type="ChEBI" id="CHEBI:58435"/>
        <dbReference type="ChEBI" id="CHEBI:58525"/>
        <dbReference type="EC" id="5.3.1.16"/>
    </reaction>
</comment>
<comment type="similarity">
    <text evidence="4 9 10">Belongs to the HisA/HisF family.</text>
</comment>
<evidence type="ECO:0000256" key="3">
    <source>
        <dbReference type="ARBA" id="ARBA00005133"/>
    </source>
</evidence>
<dbReference type="GO" id="GO:0016853">
    <property type="term" value="F:isomerase activity"/>
    <property type="evidence" value="ECO:0007669"/>
    <property type="project" value="UniProtKB-KW"/>
</dbReference>
<reference evidence="13" key="1">
    <citation type="journal article" date="2019" name="Int. J. Syst. Evol. Microbiol.">
        <title>The Global Catalogue of Microorganisms (GCM) 10K type strain sequencing project: providing services to taxonomists for standard genome sequencing and annotation.</title>
        <authorList>
            <consortium name="The Broad Institute Genomics Platform"/>
            <consortium name="The Broad Institute Genome Sequencing Center for Infectious Disease"/>
            <person name="Wu L."/>
            <person name="Ma J."/>
        </authorList>
    </citation>
    <scope>NUCLEOTIDE SEQUENCE [LARGE SCALE GENOMIC DNA]</scope>
    <source>
        <strain evidence="13">JCM 17561</strain>
    </source>
</reference>
<dbReference type="InterPro" id="IPR023016">
    <property type="entry name" value="HisA/PriA"/>
</dbReference>
<dbReference type="Proteomes" id="UP001501627">
    <property type="component" value="Unassembled WGS sequence"/>
</dbReference>
<proteinExistence type="inferred from homology"/>
<keyword evidence="6 9" id="KW-0028">Amino-acid biosynthesis</keyword>
<dbReference type="PANTHER" id="PTHR43090:SF2">
    <property type="entry name" value="1-(5-PHOSPHORIBOSYL)-5-[(5-PHOSPHORIBOSYLAMINO)METHYLIDENEAMINO] IMIDAZOLE-4-CARBOXAMIDE ISOMERASE"/>
    <property type="match status" value="1"/>
</dbReference>
<evidence type="ECO:0000313" key="12">
    <source>
        <dbReference type="EMBL" id="GAA3994407.1"/>
    </source>
</evidence>
<keyword evidence="7 9" id="KW-0368">Histidine biosynthesis</keyword>
<evidence type="ECO:0000256" key="11">
    <source>
        <dbReference type="RuleBase" id="RU003658"/>
    </source>
</evidence>
<comment type="caution">
    <text evidence="12">The sequence shown here is derived from an EMBL/GenBank/DDBJ whole genome shotgun (WGS) entry which is preliminary data.</text>
</comment>
<sequence>MLLIPAIDLKDGHCVRLKQGDMDQSTVFGDPAEMARRWLDAGARRLHLVDLNGAFAGQPKNKGAIKSILAEVGGAIPVQLGGGIRDLDTIERYLDAGLEYVIIGTAAVKSPGFLKDACSAFSGHIIVGLDAKDGKVATDGWSKLTGHDVADLGKKYQDWGVESIIYTDIGRDGMLTGINVDATVRLARSLTIPVIASGGLSNMADIEQLCAVEHEGVEGVICGRAIYSGDLDFAAAQERADALSDEA</sequence>
<evidence type="ECO:0000256" key="9">
    <source>
        <dbReference type="HAMAP-Rule" id="MF_01014"/>
    </source>
</evidence>
<dbReference type="Pfam" id="PF00977">
    <property type="entry name" value="His_biosynth"/>
    <property type="match status" value="1"/>
</dbReference>
<dbReference type="Gene3D" id="3.20.20.70">
    <property type="entry name" value="Aldolase class I"/>
    <property type="match status" value="1"/>
</dbReference>
<dbReference type="InterPro" id="IPR044524">
    <property type="entry name" value="Isoase_HisA-like"/>
</dbReference>
<dbReference type="CDD" id="cd04732">
    <property type="entry name" value="HisA"/>
    <property type="match status" value="1"/>
</dbReference>
<dbReference type="EMBL" id="BAABBP010000013">
    <property type="protein sequence ID" value="GAA3994407.1"/>
    <property type="molecule type" value="Genomic_DNA"/>
</dbReference>
<protein>
    <recommendedName>
        <fullName evidence="9 11">1-(5-phosphoribosyl)-5-[(5-phosphoribosylamino)methylideneamino] imidazole-4-carboxamide isomerase</fullName>
        <ecNumber evidence="9 11">5.3.1.16</ecNumber>
    </recommendedName>
    <alternativeName>
        <fullName evidence="9">Phosphoribosylformimino-5-aminoimidazole carboxamide ribotide isomerase</fullName>
    </alternativeName>
</protein>
<evidence type="ECO:0000256" key="1">
    <source>
        <dbReference type="ARBA" id="ARBA00000901"/>
    </source>
</evidence>
<dbReference type="PANTHER" id="PTHR43090">
    <property type="entry name" value="1-(5-PHOSPHORIBOSYL)-5-[(5-PHOSPHORIBOSYLAMINO)METHYLIDENEAMINO] IMIDAZOLE-4-CARBOXAMIDE ISOMERASE"/>
    <property type="match status" value="1"/>
</dbReference>
<accession>A0ABP7R9C5</accession>
<dbReference type="HAMAP" id="MF_01014">
    <property type="entry name" value="HisA"/>
    <property type="match status" value="1"/>
</dbReference>
<dbReference type="InterPro" id="IPR013785">
    <property type="entry name" value="Aldolase_TIM"/>
</dbReference>
<evidence type="ECO:0000256" key="10">
    <source>
        <dbReference type="RuleBase" id="RU003657"/>
    </source>
</evidence>
<dbReference type="InterPro" id="IPR006062">
    <property type="entry name" value="His_biosynth"/>
</dbReference>
<organism evidence="12 13">
    <name type="scientific">Comamonas faecalis</name>
    <dbReference type="NCBI Taxonomy" id="1387849"/>
    <lineage>
        <taxon>Bacteria</taxon>
        <taxon>Pseudomonadati</taxon>
        <taxon>Pseudomonadota</taxon>
        <taxon>Betaproteobacteria</taxon>
        <taxon>Burkholderiales</taxon>
        <taxon>Comamonadaceae</taxon>
        <taxon>Comamonas</taxon>
    </lineage>
</organism>
<gene>
    <name evidence="9 12" type="primary">hisA</name>
    <name evidence="12" type="ORF">GCM10022279_17490</name>
</gene>
<evidence type="ECO:0000256" key="7">
    <source>
        <dbReference type="ARBA" id="ARBA00023102"/>
    </source>
</evidence>
<evidence type="ECO:0000256" key="5">
    <source>
        <dbReference type="ARBA" id="ARBA00022490"/>
    </source>
</evidence>
<evidence type="ECO:0000313" key="13">
    <source>
        <dbReference type="Proteomes" id="UP001501627"/>
    </source>
</evidence>
<evidence type="ECO:0000256" key="2">
    <source>
        <dbReference type="ARBA" id="ARBA00004496"/>
    </source>
</evidence>
<dbReference type="EC" id="5.3.1.16" evidence="9 11"/>
<dbReference type="NCBIfam" id="TIGR00007">
    <property type="entry name" value="1-(5-phosphoribosyl)-5-[(5-phosphoribosylamino)methylideneamino]imidazole-4-carboxamide isomerase"/>
    <property type="match status" value="1"/>
</dbReference>
<dbReference type="RefSeq" id="WP_344869327.1">
    <property type="nucleotide sequence ID" value="NZ_BAABBP010000013.1"/>
</dbReference>
<dbReference type="SUPFAM" id="SSF51366">
    <property type="entry name" value="Ribulose-phoshate binding barrel"/>
    <property type="match status" value="1"/>
</dbReference>
<comment type="subcellular location">
    <subcellularLocation>
        <location evidence="2 9 11">Cytoplasm</location>
    </subcellularLocation>
</comment>
<keyword evidence="5 9" id="KW-0963">Cytoplasm</keyword>
<feature type="active site" description="Proton acceptor" evidence="9">
    <location>
        <position position="8"/>
    </location>
</feature>
<keyword evidence="13" id="KW-1185">Reference proteome</keyword>
<evidence type="ECO:0000256" key="4">
    <source>
        <dbReference type="ARBA" id="ARBA00009667"/>
    </source>
</evidence>
<evidence type="ECO:0000256" key="8">
    <source>
        <dbReference type="ARBA" id="ARBA00023235"/>
    </source>
</evidence>
<feature type="active site" description="Proton donor" evidence="9">
    <location>
        <position position="130"/>
    </location>
</feature>
<evidence type="ECO:0000256" key="6">
    <source>
        <dbReference type="ARBA" id="ARBA00022605"/>
    </source>
</evidence>
<dbReference type="NCBIfam" id="NF010112">
    <property type="entry name" value="PRK13585.1"/>
    <property type="match status" value="1"/>
</dbReference>
<comment type="pathway">
    <text evidence="3 9 11">Amino-acid biosynthesis; L-histidine biosynthesis; L-histidine from 5-phospho-alpha-D-ribose 1-diphosphate: step 4/9.</text>
</comment>